<evidence type="ECO:0000259" key="4">
    <source>
        <dbReference type="Pfam" id="PF00149"/>
    </source>
</evidence>
<accession>A0A2S7KKY1</accession>
<gene>
    <name evidence="5" type="ORF">BST83_18365</name>
</gene>
<dbReference type="AlphaFoldDB" id="A0A2S7KKY1"/>
<dbReference type="PANTHER" id="PTHR10161:SF14">
    <property type="entry name" value="TARTRATE-RESISTANT ACID PHOSPHATASE TYPE 5"/>
    <property type="match status" value="1"/>
</dbReference>
<feature type="domain" description="Calcineurin-like phosphoesterase" evidence="4">
    <location>
        <begin position="45"/>
        <end position="296"/>
    </location>
</feature>
<comment type="caution">
    <text evidence="5">The sequence shown here is derived from an EMBL/GenBank/DDBJ whole genome shotgun (WGS) entry which is preliminary data.</text>
</comment>
<dbReference type="InterPro" id="IPR051558">
    <property type="entry name" value="Metallophosphoesterase_PAP"/>
</dbReference>
<feature type="chain" id="PRO_5015698064" evidence="3">
    <location>
        <begin position="21"/>
        <end position="1227"/>
    </location>
</feature>
<dbReference type="SUPFAM" id="SSF56300">
    <property type="entry name" value="Metallo-dependent phosphatases"/>
    <property type="match status" value="1"/>
</dbReference>
<dbReference type="OrthoDB" id="333971at2"/>
<dbReference type="RefSeq" id="WP_104811195.1">
    <property type="nucleotide sequence ID" value="NZ_MQUA01000014.1"/>
</dbReference>
<dbReference type="EMBL" id="MQUA01000014">
    <property type="protein sequence ID" value="PQB03272.1"/>
    <property type="molecule type" value="Genomic_DNA"/>
</dbReference>
<dbReference type="Proteomes" id="UP000239522">
    <property type="component" value="Unassembled WGS sequence"/>
</dbReference>
<name>A0A2S7KKY1_9FLAO</name>
<dbReference type="PROSITE" id="PS51257">
    <property type="entry name" value="PROKAR_LIPOPROTEIN"/>
    <property type="match status" value="1"/>
</dbReference>
<dbReference type="InterPro" id="IPR029052">
    <property type="entry name" value="Metallo-depent_PP-like"/>
</dbReference>
<keyword evidence="1 3" id="KW-0732">Signal</keyword>
<reference evidence="5 6" key="1">
    <citation type="submission" date="2016-11" db="EMBL/GenBank/DDBJ databases">
        <title>Trade-off between light-utilization and light-protection in marine flavobacteria.</title>
        <authorList>
            <person name="Kumagai Y."/>
        </authorList>
    </citation>
    <scope>NUCLEOTIDE SEQUENCE [LARGE SCALE GENOMIC DNA]</scope>
    <source>
        <strain evidence="5 6">ATCC 700397</strain>
    </source>
</reference>
<organism evidence="5 6">
    <name type="scientific">Polaribacter filamentus</name>
    <dbReference type="NCBI Taxonomy" id="53483"/>
    <lineage>
        <taxon>Bacteria</taxon>
        <taxon>Pseudomonadati</taxon>
        <taxon>Bacteroidota</taxon>
        <taxon>Flavobacteriia</taxon>
        <taxon>Flavobacteriales</taxon>
        <taxon>Flavobacteriaceae</taxon>
    </lineage>
</organism>
<sequence length="1227" mass="140226">MKLLKKLFFLAILFLVSACATMKLQVAENQFFEPKESTAEIEYTFYLIGDAGNSTLKKDSPALKYLKKKTKNVSQKSTLIFLGDNVYETGIPKKKKSKKYKLAKRRLEAQTDVAKKFKGNSIFIPGNHDWYNGLDGLKREEELVEKALGKKSFFPQNGCPLESVDISKNIVLIIVDTHWYLTNWDNHPTINDKCEIKTRTKFFDEFEGLIKKSRGKTTIIAMHHPMFTNGSHGGKYSFASHMNPLPILGSLKNLIRQTSGLSNTDIQNKKYNALKKRIVTLAQENDKTIFVSGHDHNLQYIIQDNIPQIVSGSGSKTTATKLSGGAKFTYGAQGFAKLDVYKDGSSTVSFHTVKDDKIVYQSQVLSEDEKKNFTTFPLQGITEKKASIYTQEEITKSKLYRYLWGERYRKYFGTKVNAPTVDLDTLFGGLKPVRKGGGHQSKSLRLKDKKGREYVMRALRKNAVQYLQAVAFKDQYIGAQFDDTAAENLLSDVFTGSHPYAPFTIGKLSDAIGLYHTNPVLYYVPKQPSLKQFNDDFGNELYMIEERTDSGHGDKASFGFSDELVSTDDLLKKLNKDEHHVLDEEAYIKARLFDMLIGDWDRHEDQWRWAVFKENNQTIYRPVPRDRDQAFSIFGDGALLHIATKLVPSLRLMRSYKEELKSPKWFNLEPYPLDMFLISMSTKIVWDKQVKLIIDNITDAVIDDAFTEFPDEVKDETIQEIKKKLQGRRHNLQKISDAYFYHINKFQIIRGTQKDDWFEIERLQNGQTKITGYRIINGDKDAIFHQRIYNESETKEIWIYGLDDDDVFVVKGDGRKLIKLRLIGGQNNDIYKVKNGKQVIIYDYKTKKNTFKTKNTRIKLTDDYKTNVYDYKKLKNNQNILTPTIGYNPDDGIKLGFSNTYTVYGFERNPFTTQHTLNASYYFATNGFEFNYASEIANVFGSWNLGVDATFTSPNFAVNYFGFGNNSINLEADDLEEEDYNRVKISKFIAGSFIKWKSDLDAEIKLAINYQTFKVDNTLGRFVSDEFSANNAIFDTQKFINTEASYHFENTDNSAFSTMGMKTELIAGYTSSLNNNGDFGYLIPSISFQHKLIPSGQLVFATKLKSHYTFGNSYQFYQAASIGGNDGLRGFRNQRFTDKNSFYHSSDIRLNLRRFKTSLIPLNVGIFGGFDYGTVWGQQNSTFKNSKFNTSIGGGVFFNAANMISGNISTFNSDEGLRVAFTFGFTF</sequence>
<dbReference type="PANTHER" id="PTHR10161">
    <property type="entry name" value="TARTRATE-RESISTANT ACID PHOSPHATASE TYPE 5"/>
    <property type="match status" value="1"/>
</dbReference>
<evidence type="ECO:0000256" key="3">
    <source>
        <dbReference type="SAM" id="SignalP"/>
    </source>
</evidence>
<evidence type="ECO:0000256" key="1">
    <source>
        <dbReference type="ARBA" id="ARBA00022729"/>
    </source>
</evidence>
<protein>
    <submittedName>
        <fullName evidence="5">Phosphoesterase</fullName>
    </submittedName>
</protein>
<dbReference type="GO" id="GO:0016787">
    <property type="term" value="F:hydrolase activity"/>
    <property type="evidence" value="ECO:0007669"/>
    <property type="project" value="UniProtKB-KW"/>
</dbReference>
<keyword evidence="6" id="KW-1185">Reference proteome</keyword>
<evidence type="ECO:0000313" key="5">
    <source>
        <dbReference type="EMBL" id="PQB03272.1"/>
    </source>
</evidence>
<proteinExistence type="predicted"/>
<dbReference type="Gene3D" id="3.60.21.10">
    <property type="match status" value="1"/>
</dbReference>
<dbReference type="Pfam" id="PF00149">
    <property type="entry name" value="Metallophos"/>
    <property type="match status" value="1"/>
</dbReference>
<evidence type="ECO:0000313" key="6">
    <source>
        <dbReference type="Proteomes" id="UP000239522"/>
    </source>
</evidence>
<evidence type="ECO:0000256" key="2">
    <source>
        <dbReference type="ARBA" id="ARBA00022801"/>
    </source>
</evidence>
<keyword evidence="2" id="KW-0378">Hydrolase</keyword>
<dbReference type="InterPro" id="IPR004843">
    <property type="entry name" value="Calcineurin-like_PHP"/>
</dbReference>
<feature type="signal peptide" evidence="3">
    <location>
        <begin position="1"/>
        <end position="20"/>
    </location>
</feature>